<feature type="transmembrane region" description="Helical" evidence="6">
    <location>
        <begin position="35"/>
        <end position="58"/>
    </location>
</feature>
<dbReference type="Proteomes" id="UP000515847">
    <property type="component" value="Chromosome"/>
</dbReference>
<dbReference type="KEGG" id="tfr:BR63_07645"/>
<dbReference type="EMBL" id="CP045798">
    <property type="protein sequence ID" value="QNB46199.1"/>
    <property type="molecule type" value="Genomic_DNA"/>
</dbReference>
<keyword evidence="2" id="KW-1003">Cell membrane</keyword>
<keyword evidence="5 6" id="KW-0472">Membrane</keyword>
<evidence type="ECO:0000313" key="9">
    <source>
        <dbReference type="Proteomes" id="UP000515847"/>
    </source>
</evidence>
<dbReference type="InterPro" id="IPR007168">
    <property type="entry name" value="Phageshock_PspC_N"/>
</dbReference>
<evidence type="ECO:0000256" key="6">
    <source>
        <dbReference type="SAM" id="Phobius"/>
    </source>
</evidence>
<evidence type="ECO:0000256" key="3">
    <source>
        <dbReference type="ARBA" id="ARBA00022692"/>
    </source>
</evidence>
<comment type="subcellular location">
    <subcellularLocation>
        <location evidence="1">Cell membrane</location>
        <topology evidence="1">Single-pass membrane protein</topology>
    </subcellularLocation>
</comment>
<dbReference type="RefSeq" id="WP_034422375.1">
    <property type="nucleotide sequence ID" value="NZ_CP045798.1"/>
</dbReference>
<evidence type="ECO:0000259" key="7">
    <source>
        <dbReference type="Pfam" id="PF04024"/>
    </source>
</evidence>
<proteinExistence type="predicted"/>
<protein>
    <submittedName>
        <fullName evidence="8">PspC domain-containing protein</fullName>
    </submittedName>
</protein>
<name>A0A7G6E295_THEFR</name>
<evidence type="ECO:0000256" key="5">
    <source>
        <dbReference type="ARBA" id="ARBA00023136"/>
    </source>
</evidence>
<dbReference type="Pfam" id="PF04024">
    <property type="entry name" value="PspC"/>
    <property type="match status" value="1"/>
</dbReference>
<dbReference type="PANTHER" id="PTHR33885:SF3">
    <property type="entry name" value="PHAGE SHOCK PROTEIN C"/>
    <property type="match status" value="1"/>
</dbReference>
<keyword evidence="4 6" id="KW-1133">Transmembrane helix</keyword>
<evidence type="ECO:0000313" key="8">
    <source>
        <dbReference type="EMBL" id="QNB46199.1"/>
    </source>
</evidence>
<sequence length="67" mass="7635">MAEKKLYRSHTKKMLGGVCGGLAEYFNIDVTLIRLLWAAAVFMMGTGVLFYILCWIIIPEEPFYTIS</sequence>
<dbReference type="GO" id="GO:0005886">
    <property type="term" value="C:plasma membrane"/>
    <property type="evidence" value="ECO:0007669"/>
    <property type="project" value="UniProtKB-SubCell"/>
</dbReference>
<reference evidence="8 9" key="1">
    <citation type="journal article" date="2019" name="Front. Microbiol.">
        <title>Thermoanaerosceptrum fracticalcis gen. nov. sp. nov., a Novel Fumarate-Fermenting Microorganism From a Deep Fractured Carbonate Aquifer of the US Great Basin.</title>
        <authorList>
            <person name="Hamilton-Brehm S.D."/>
            <person name="Stewart L.E."/>
            <person name="Zavarin M."/>
            <person name="Caldwell M."/>
            <person name="Lawson P.A."/>
            <person name="Onstott T.C."/>
            <person name="Grzymski J."/>
            <person name="Neveux I."/>
            <person name="Lollar B.S."/>
            <person name="Russell C.E."/>
            <person name="Moser D.P."/>
        </authorList>
    </citation>
    <scope>NUCLEOTIDE SEQUENCE [LARGE SCALE GENOMIC DNA]</scope>
    <source>
        <strain evidence="8 9">DRI-13</strain>
    </source>
</reference>
<dbReference type="InterPro" id="IPR052027">
    <property type="entry name" value="PspC"/>
</dbReference>
<keyword evidence="9" id="KW-1185">Reference proteome</keyword>
<dbReference type="OrthoDB" id="9815286at2"/>
<accession>A0A7G6E295</accession>
<evidence type="ECO:0000256" key="4">
    <source>
        <dbReference type="ARBA" id="ARBA00022989"/>
    </source>
</evidence>
<organism evidence="8 9">
    <name type="scientific">Thermanaerosceptrum fracticalcis</name>
    <dbReference type="NCBI Taxonomy" id="1712410"/>
    <lineage>
        <taxon>Bacteria</taxon>
        <taxon>Bacillati</taxon>
        <taxon>Bacillota</taxon>
        <taxon>Clostridia</taxon>
        <taxon>Eubacteriales</taxon>
        <taxon>Peptococcaceae</taxon>
        <taxon>Thermanaerosceptrum</taxon>
    </lineage>
</organism>
<feature type="domain" description="Phage shock protein PspC N-terminal" evidence="7">
    <location>
        <begin position="4"/>
        <end position="61"/>
    </location>
</feature>
<gene>
    <name evidence="8" type="ORF">BR63_07645</name>
</gene>
<evidence type="ECO:0000256" key="2">
    <source>
        <dbReference type="ARBA" id="ARBA00022475"/>
    </source>
</evidence>
<evidence type="ECO:0000256" key="1">
    <source>
        <dbReference type="ARBA" id="ARBA00004162"/>
    </source>
</evidence>
<dbReference type="AlphaFoldDB" id="A0A7G6E295"/>
<keyword evidence="3 6" id="KW-0812">Transmembrane</keyword>
<dbReference type="PANTHER" id="PTHR33885">
    <property type="entry name" value="PHAGE SHOCK PROTEIN C"/>
    <property type="match status" value="1"/>
</dbReference>